<dbReference type="GO" id="GO:0016020">
    <property type="term" value="C:membrane"/>
    <property type="evidence" value="ECO:0007669"/>
    <property type="project" value="UniProtKB-SubCell"/>
</dbReference>
<keyword evidence="11" id="KW-0378">Hydrolase</keyword>
<feature type="transmembrane region" description="Helical" evidence="6">
    <location>
        <begin position="263"/>
        <end position="285"/>
    </location>
</feature>
<gene>
    <name evidence="11" type="ORF">EDC57_1945</name>
</gene>
<reference evidence="11 12" key="1">
    <citation type="submission" date="2018-11" db="EMBL/GenBank/DDBJ databases">
        <title>Genomic Encyclopedia of Type Strains, Phase IV (KMG-IV): sequencing the most valuable type-strain genomes for metagenomic binning, comparative biology and taxonomic classification.</title>
        <authorList>
            <person name="Goeker M."/>
        </authorList>
    </citation>
    <scope>NUCLEOTIDE SEQUENCE [LARGE SCALE GENOMIC DNA]</scope>
    <source>
        <strain evidence="11 12">DSM 100275</strain>
    </source>
</reference>
<feature type="transmembrane region" description="Helical" evidence="6">
    <location>
        <begin position="316"/>
        <end position="333"/>
    </location>
</feature>
<evidence type="ECO:0000259" key="9">
    <source>
        <dbReference type="Pfam" id="PF24961"/>
    </source>
</evidence>
<dbReference type="CDD" id="cd07020">
    <property type="entry name" value="Clp_protease_NfeD_1"/>
    <property type="match status" value="1"/>
</dbReference>
<feature type="compositionally biased region" description="Low complexity" evidence="5">
    <location>
        <begin position="155"/>
        <end position="166"/>
    </location>
</feature>
<evidence type="ECO:0000313" key="11">
    <source>
        <dbReference type="EMBL" id="ROR32734.1"/>
    </source>
</evidence>
<dbReference type="Proteomes" id="UP000276634">
    <property type="component" value="Unassembled WGS sequence"/>
</dbReference>
<dbReference type="PANTHER" id="PTHR33507">
    <property type="entry name" value="INNER MEMBRANE PROTEIN YBBJ"/>
    <property type="match status" value="1"/>
</dbReference>
<evidence type="ECO:0000259" key="10">
    <source>
        <dbReference type="Pfam" id="PF25145"/>
    </source>
</evidence>
<dbReference type="EMBL" id="RJVI01000002">
    <property type="protein sequence ID" value="ROR32734.1"/>
    <property type="molecule type" value="Genomic_DNA"/>
</dbReference>
<keyword evidence="2 6" id="KW-0812">Transmembrane</keyword>
<evidence type="ECO:0000259" key="8">
    <source>
        <dbReference type="Pfam" id="PF01957"/>
    </source>
</evidence>
<dbReference type="OrthoDB" id="5289056at2"/>
<evidence type="ECO:0000256" key="7">
    <source>
        <dbReference type="SAM" id="SignalP"/>
    </source>
</evidence>
<dbReference type="SUPFAM" id="SSF141322">
    <property type="entry name" value="NfeD domain-like"/>
    <property type="match status" value="1"/>
</dbReference>
<evidence type="ECO:0000256" key="5">
    <source>
        <dbReference type="SAM" id="MobiDB-lite"/>
    </source>
</evidence>
<name>A0A3N1Y1M8_9GAMM</name>
<feature type="domain" description="NfeD integral membrane" evidence="9">
    <location>
        <begin position="271"/>
        <end position="387"/>
    </location>
</feature>
<dbReference type="SUPFAM" id="SSF52096">
    <property type="entry name" value="ClpP/crotonase"/>
    <property type="match status" value="1"/>
</dbReference>
<feature type="transmembrane region" description="Helical" evidence="6">
    <location>
        <begin position="340"/>
        <end position="358"/>
    </location>
</feature>
<proteinExistence type="predicted"/>
<dbReference type="FunFam" id="3.90.226.10:FF:000089">
    <property type="entry name" value="Membrane-bound serine protease"/>
    <property type="match status" value="1"/>
</dbReference>
<dbReference type="InterPro" id="IPR029045">
    <property type="entry name" value="ClpP/crotonase-like_dom_sf"/>
</dbReference>
<sequence>MGAHRSIHRAGVLLPTLLLLLSCAGAAPRGAAHLLTIAGAIGPATADYVVRGIEGAAAAGAEVVILRMDTPGGLDGAMRDIIRAILASPVPVVTWVAPSGARAASAGTYILYASHVAAMAPATNLGAATPVQIGGLPAPTGPERGPERPGPAPEGTPSGETGGEAPADPMKHKIVNDAVAYIRALAELRGRNAEWAEKAVREAASLSAQAALEAGVIDLMAGVLPALLEAIDGRTVRTAAGERRLATRGLAVVEVEPDWRARLLAVITDPNVAYILMLLGIYGLFFELANPGFVVPGVVGAISLLLALFAFQVLPVNYAGLALVLLGIAFMVAEAFMPSFGALGIGGVIAFVAGSVLLMDRDVEGFGIAWQLIAGVGATTAVLFMVVVGMAVRARRRPVVSGAEELLGATAEAVEDFEGTGRVRLHGELWQAESPVPVRRGQRLRVTAVEGLRVRVAPLGEGDETAEEAT</sequence>
<feature type="domain" description="NfeD-like C-terminal" evidence="8">
    <location>
        <begin position="403"/>
        <end position="458"/>
    </location>
</feature>
<keyword evidence="11" id="KW-0645">Protease</keyword>
<feature type="chain" id="PRO_5018249391" evidence="7">
    <location>
        <begin position="27"/>
        <end position="470"/>
    </location>
</feature>
<protein>
    <submittedName>
        <fullName evidence="11">Membrane-bound serine protease (ClpP class)</fullName>
    </submittedName>
</protein>
<dbReference type="GO" id="GO:0006508">
    <property type="term" value="P:proteolysis"/>
    <property type="evidence" value="ECO:0007669"/>
    <property type="project" value="UniProtKB-KW"/>
</dbReference>
<organism evidence="11 12">
    <name type="scientific">Inmirania thermothiophila</name>
    <dbReference type="NCBI Taxonomy" id="1750597"/>
    <lineage>
        <taxon>Bacteria</taxon>
        <taxon>Pseudomonadati</taxon>
        <taxon>Pseudomonadota</taxon>
        <taxon>Gammaproteobacteria</taxon>
        <taxon>Chromatiales</taxon>
        <taxon>Ectothiorhodospiraceae</taxon>
        <taxon>Inmirania</taxon>
    </lineage>
</organism>
<comment type="caution">
    <text evidence="11">The sequence shown here is derived from an EMBL/GenBank/DDBJ whole genome shotgun (WGS) entry which is preliminary data.</text>
</comment>
<dbReference type="Pfam" id="PF24961">
    <property type="entry name" value="NfeD_membrane"/>
    <property type="match status" value="1"/>
</dbReference>
<keyword evidence="7" id="KW-0732">Signal</keyword>
<feature type="domain" description="NfeD1b N-terminal" evidence="10">
    <location>
        <begin position="38"/>
        <end position="135"/>
    </location>
</feature>
<evidence type="ECO:0000256" key="4">
    <source>
        <dbReference type="ARBA" id="ARBA00023136"/>
    </source>
</evidence>
<dbReference type="GO" id="GO:0008233">
    <property type="term" value="F:peptidase activity"/>
    <property type="evidence" value="ECO:0007669"/>
    <property type="project" value="UniProtKB-KW"/>
</dbReference>
<comment type="subcellular location">
    <subcellularLocation>
        <location evidence="1">Membrane</location>
        <topology evidence="1">Multi-pass membrane protein</topology>
    </subcellularLocation>
</comment>
<evidence type="ECO:0000256" key="3">
    <source>
        <dbReference type="ARBA" id="ARBA00022989"/>
    </source>
</evidence>
<dbReference type="Gene3D" id="3.90.226.10">
    <property type="entry name" value="2-enoyl-CoA Hydratase, Chain A, domain 1"/>
    <property type="match status" value="1"/>
</dbReference>
<evidence type="ECO:0000313" key="12">
    <source>
        <dbReference type="Proteomes" id="UP000276634"/>
    </source>
</evidence>
<accession>A0A3N1Y1M8</accession>
<dbReference type="InterPro" id="IPR056739">
    <property type="entry name" value="NfeD_membrane"/>
</dbReference>
<dbReference type="InterPro" id="IPR002810">
    <property type="entry name" value="NfeD-like_C"/>
</dbReference>
<evidence type="ECO:0000256" key="1">
    <source>
        <dbReference type="ARBA" id="ARBA00004141"/>
    </source>
</evidence>
<evidence type="ECO:0000256" key="6">
    <source>
        <dbReference type="SAM" id="Phobius"/>
    </source>
</evidence>
<dbReference type="Gene3D" id="2.40.50.140">
    <property type="entry name" value="Nucleic acid-binding proteins"/>
    <property type="match status" value="1"/>
</dbReference>
<keyword evidence="12" id="KW-1185">Reference proteome</keyword>
<dbReference type="PROSITE" id="PS51257">
    <property type="entry name" value="PROKAR_LIPOPROTEIN"/>
    <property type="match status" value="1"/>
</dbReference>
<feature type="transmembrane region" description="Helical" evidence="6">
    <location>
        <begin position="370"/>
        <end position="392"/>
    </location>
</feature>
<dbReference type="RefSeq" id="WP_123401638.1">
    <property type="nucleotide sequence ID" value="NZ_RJVI01000002.1"/>
</dbReference>
<dbReference type="InterPro" id="IPR012340">
    <property type="entry name" value="NA-bd_OB-fold"/>
</dbReference>
<dbReference type="InterPro" id="IPR052165">
    <property type="entry name" value="Membrane_assoc_protease"/>
</dbReference>
<dbReference type="Pfam" id="PF01957">
    <property type="entry name" value="NfeD"/>
    <property type="match status" value="1"/>
</dbReference>
<keyword evidence="4 6" id="KW-0472">Membrane</keyword>
<keyword evidence="3 6" id="KW-1133">Transmembrane helix</keyword>
<feature type="region of interest" description="Disordered" evidence="5">
    <location>
        <begin position="131"/>
        <end position="169"/>
    </location>
</feature>
<dbReference type="Pfam" id="PF25145">
    <property type="entry name" value="NfeD1b_N"/>
    <property type="match status" value="1"/>
</dbReference>
<dbReference type="AlphaFoldDB" id="A0A3N1Y1M8"/>
<dbReference type="InterPro" id="IPR056738">
    <property type="entry name" value="NfeD1b_N"/>
</dbReference>
<dbReference type="PANTHER" id="PTHR33507:SF4">
    <property type="entry name" value="NODULATION COMPETITIVENESS PROTEIN NFED"/>
    <property type="match status" value="1"/>
</dbReference>
<evidence type="ECO:0000256" key="2">
    <source>
        <dbReference type="ARBA" id="ARBA00022692"/>
    </source>
</evidence>
<feature type="signal peptide" evidence="7">
    <location>
        <begin position="1"/>
        <end position="26"/>
    </location>
</feature>